<protein>
    <submittedName>
        <fullName evidence="1">Uncharacterized protein</fullName>
    </submittedName>
</protein>
<accession>A0A4S3JAD6</accession>
<keyword evidence="2" id="KW-1185">Reference proteome</keyword>
<organism evidence="1 2">
    <name type="scientific">Aspergillus tanneri</name>
    <dbReference type="NCBI Taxonomy" id="1220188"/>
    <lineage>
        <taxon>Eukaryota</taxon>
        <taxon>Fungi</taxon>
        <taxon>Dikarya</taxon>
        <taxon>Ascomycota</taxon>
        <taxon>Pezizomycotina</taxon>
        <taxon>Eurotiomycetes</taxon>
        <taxon>Eurotiomycetidae</taxon>
        <taxon>Eurotiales</taxon>
        <taxon>Aspergillaceae</taxon>
        <taxon>Aspergillus</taxon>
        <taxon>Aspergillus subgen. Circumdati</taxon>
    </lineage>
</organism>
<evidence type="ECO:0000313" key="1">
    <source>
        <dbReference type="EMBL" id="THC91932.1"/>
    </source>
</evidence>
<evidence type="ECO:0000313" key="2">
    <source>
        <dbReference type="Proteomes" id="UP000308092"/>
    </source>
</evidence>
<dbReference type="Proteomes" id="UP000308092">
    <property type="component" value="Unassembled WGS sequence"/>
</dbReference>
<dbReference type="VEuPathDB" id="FungiDB:EYZ11_008618"/>
<sequence length="13" mass="1458">MSRGAYVITFLIS</sequence>
<proteinExistence type="predicted"/>
<comment type="caution">
    <text evidence="1">The sequence shown here is derived from an EMBL/GenBank/DDBJ whole genome shotgun (WGS) entry which is preliminary data.</text>
</comment>
<name>A0A4S3JAD6_9EURO</name>
<dbReference type="EMBL" id="SOSA01000372">
    <property type="protein sequence ID" value="THC91932.1"/>
    <property type="molecule type" value="Genomic_DNA"/>
</dbReference>
<gene>
    <name evidence="1" type="ORF">EYZ11_008618</name>
</gene>
<reference evidence="1 2" key="1">
    <citation type="submission" date="2019-03" db="EMBL/GenBank/DDBJ databases">
        <title>The genome sequence of a newly discovered highly antifungal drug resistant Aspergillus species, Aspergillus tanneri NIH 1004.</title>
        <authorList>
            <person name="Mounaud S."/>
            <person name="Singh I."/>
            <person name="Joardar V."/>
            <person name="Pakala S."/>
            <person name="Pakala S."/>
            <person name="Venepally P."/>
            <person name="Hoover J."/>
            <person name="Nierman W."/>
            <person name="Chung J."/>
            <person name="Losada L."/>
        </authorList>
    </citation>
    <scope>NUCLEOTIDE SEQUENCE [LARGE SCALE GENOMIC DNA]</scope>
    <source>
        <strain evidence="1 2">NIH1004</strain>
    </source>
</reference>